<sequence>MAQGQYQAEGRGNQWFEVEGSVVGLLSLGHLFLLLGKRVTCVT</sequence>
<proteinExistence type="predicted"/>
<reference evidence="1" key="1">
    <citation type="journal article" date="2015" name="Genome Biol. Evol.">
        <title>Organellar Genomes of White Spruce (Picea glauca): Assembly and Annotation.</title>
        <authorList>
            <person name="Jackman S.D."/>
            <person name="Warren R.L."/>
            <person name="Gibb E.A."/>
            <person name="Vandervalk B.P."/>
            <person name="Mohamadi H."/>
            <person name="Chu J."/>
            <person name="Raymond A."/>
            <person name="Pleasance S."/>
            <person name="Coope R."/>
            <person name="Wildung M.R."/>
            <person name="Ritland C.E."/>
            <person name="Bousquet J."/>
            <person name="Jones S.J."/>
            <person name="Bohlmann J."/>
            <person name="Birol I."/>
        </authorList>
    </citation>
    <scope>NUCLEOTIDE SEQUENCE [LARGE SCALE GENOMIC DNA]</scope>
    <source>
        <tissue evidence="1">Flushing bud</tissue>
    </source>
</reference>
<dbReference type="AlphaFoldDB" id="A0A101LU15"/>
<organism evidence="1">
    <name type="scientific">Picea glauca</name>
    <name type="common">White spruce</name>
    <name type="synonym">Pinus glauca</name>
    <dbReference type="NCBI Taxonomy" id="3330"/>
    <lineage>
        <taxon>Eukaryota</taxon>
        <taxon>Viridiplantae</taxon>
        <taxon>Streptophyta</taxon>
        <taxon>Embryophyta</taxon>
        <taxon>Tracheophyta</taxon>
        <taxon>Spermatophyta</taxon>
        <taxon>Pinopsida</taxon>
        <taxon>Pinidae</taxon>
        <taxon>Conifers I</taxon>
        <taxon>Pinales</taxon>
        <taxon>Pinaceae</taxon>
        <taxon>Picea</taxon>
    </lineage>
</organism>
<dbReference type="EMBL" id="LKAM01000020">
    <property type="protein sequence ID" value="KUM45339.1"/>
    <property type="molecule type" value="Genomic_DNA"/>
</dbReference>
<evidence type="ECO:0000313" key="1">
    <source>
        <dbReference type="EMBL" id="KUM45339.1"/>
    </source>
</evidence>
<gene>
    <name evidence="1" type="ORF">ABT39_MTgene3412</name>
</gene>
<keyword evidence="1" id="KW-0496">Mitochondrion</keyword>
<name>A0A101LU15_PICGL</name>
<comment type="caution">
    <text evidence="1">The sequence shown here is derived from an EMBL/GenBank/DDBJ whole genome shotgun (WGS) entry which is preliminary data.</text>
</comment>
<geneLocation type="mitochondrion" evidence="1"/>
<accession>A0A101LU15</accession>
<protein>
    <submittedName>
        <fullName evidence="1">Uncharacterized protein</fullName>
    </submittedName>
</protein>